<proteinExistence type="predicted"/>
<dbReference type="InterPro" id="IPR055493">
    <property type="entry name" value="DUF7065"/>
</dbReference>
<evidence type="ECO:0000259" key="1">
    <source>
        <dbReference type="Pfam" id="PF23212"/>
    </source>
</evidence>
<dbReference type="SUPFAM" id="SSF159245">
    <property type="entry name" value="AttH-like"/>
    <property type="match status" value="1"/>
</dbReference>
<comment type="caution">
    <text evidence="3">The sequence shown here is derived from an EMBL/GenBank/DDBJ whole genome shotgun (WGS) entry which is preliminary data.</text>
</comment>
<organism evidence="3 4">
    <name type="scientific">Mycolicibacterium arseniciresistens</name>
    <dbReference type="NCBI Taxonomy" id="3062257"/>
    <lineage>
        <taxon>Bacteria</taxon>
        <taxon>Bacillati</taxon>
        <taxon>Actinomycetota</taxon>
        <taxon>Actinomycetes</taxon>
        <taxon>Mycobacteriales</taxon>
        <taxon>Mycobacteriaceae</taxon>
        <taxon>Mycolicibacterium</taxon>
    </lineage>
</organism>
<keyword evidence="4" id="KW-1185">Reference proteome</keyword>
<protein>
    <submittedName>
        <fullName evidence="3">Uncharacterized protein</fullName>
    </submittedName>
</protein>
<sequence>MAGDELFHPPGDDPYWNESGWFGFAVPERDINGFVYYFHDARTGISGGGPALWDPTGEEVYDCLFYDWRWQQPPTGALDFGDFTLPNSLRHRVVEPTHRYRLSYVALGLELDLEWSSLMAPHTLGDGTGGAPHHFDQPGRMTGSLVLDGERTEVDCYSMRDRTWGPHHPGARRPGDYLWAIASPEAHWHTITIAGREPGRDVVIGGYLMRDGELGELVKGTRRVLSRRAGAPAQVVLDGEDHLGRSLHAEGEVRTALRWLGWPGRMTFWTLTDWRWDGLQGWGEDQEFFAREQVRSLIRSSGPKVSSR</sequence>
<dbReference type="InterPro" id="IPR055492">
    <property type="entry name" value="DUF7064"/>
</dbReference>
<dbReference type="Pfam" id="PF23212">
    <property type="entry name" value="DUF7064"/>
    <property type="match status" value="1"/>
</dbReference>
<evidence type="ECO:0000259" key="2">
    <source>
        <dbReference type="Pfam" id="PF23213"/>
    </source>
</evidence>
<dbReference type="Proteomes" id="UP001168823">
    <property type="component" value="Unassembled WGS sequence"/>
</dbReference>
<name>A0ABT8UPJ7_9MYCO</name>
<gene>
    <name evidence="3" type="ORF">Q2100_23675</name>
</gene>
<dbReference type="RefSeq" id="WP_302916016.1">
    <property type="nucleotide sequence ID" value="NZ_JAUMSQ010000240.1"/>
</dbReference>
<evidence type="ECO:0000313" key="3">
    <source>
        <dbReference type="EMBL" id="MDO3638760.1"/>
    </source>
</evidence>
<feature type="domain" description="DUF7065" evidence="2">
    <location>
        <begin position="131"/>
        <end position="166"/>
    </location>
</feature>
<evidence type="ECO:0000313" key="4">
    <source>
        <dbReference type="Proteomes" id="UP001168823"/>
    </source>
</evidence>
<reference evidence="3" key="1">
    <citation type="submission" date="2023-07" db="EMBL/GenBank/DDBJ databases">
        <title>Mycolicibacterium sp. nov., a novel bacterial species.</title>
        <authorList>
            <person name="Cao Y."/>
        </authorList>
    </citation>
    <scope>NUCLEOTIDE SEQUENCE</scope>
    <source>
        <strain evidence="3">KC 300</strain>
    </source>
</reference>
<accession>A0ABT8UPJ7</accession>
<feature type="domain" description="DUF7064" evidence="1">
    <location>
        <begin position="177"/>
        <end position="283"/>
    </location>
</feature>
<dbReference type="EMBL" id="JAUMSQ010000240">
    <property type="protein sequence ID" value="MDO3638760.1"/>
    <property type="molecule type" value="Genomic_DNA"/>
</dbReference>
<dbReference type="Pfam" id="PF23213">
    <property type="entry name" value="DUF7065"/>
    <property type="match status" value="1"/>
</dbReference>